<evidence type="ECO:0000256" key="3">
    <source>
        <dbReference type="ARBA" id="ARBA00022645"/>
    </source>
</evidence>
<keyword evidence="15" id="KW-1185">Reference proteome</keyword>
<dbReference type="GO" id="GO:0008270">
    <property type="term" value="F:zinc ion binding"/>
    <property type="evidence" value="ECO:0007669"/>
    <property type="project" value="InterPro"/>
</dbReference>
<keyword evidence="4" id="KW-0645">Protease</keyword>
<dbReference type="GO" id="GO:0005615">
    <property type="term" value="C:extracellular space"/>
    <property type="evidence" value="ECO:0007669"/>
    <property type="project" value="TreeGrafter"/>
</dbReference>
<dbReference type="Gene3D" id="3.30.70.340">
    <property type="entry name" value="Metallocarboxypeptidase-like"/>
    <property type="match status" value="1"/>
</dbReference>
<evidence type="ECO:0000256" key="10">
    <source>
        <dbReference type="ARBA" id="ARBA00023157"/>
    </source>
</evidence>
<evidence type="ECO:0000313" key="15">
    <source>
        <dbReference type="Proteomes" id="UP000292052"/>
    </source>
</evidence>
<evidence type="ECO:0000256" key="9">
    <source>
        <dbReference type="ARBA" id="ARBA00023049"/>
    </source>
</evidence>
<dbReference type="PRINTS" id="PR00765">
    <property type="entry name" value="CRBOXYPTASEA"/>
</dbReference>
<keyword evidence="7" id="KW-0378">Hydrolase</keyword>
<comment type="caution">
    <text evidence="14">The sequence shown here is derived from an EMBL/GenBank/DDBJ whole genome shotgun (WGS) entry which is preliminary data.</text>
</comment>
<keyword evidence="8" id="KW-0862">Zinc</keyword>
<keyword evidence="3" id="KW-0121">Carboxypeptidase</keyword>
<dbReference type="PROSITE" id="PS00132">
    <property type="entry name" value="CARBOXYPEPT_ZN_1"/>
    <property type="match status" value="1"/>
</dbReference>
<keyword evidence="6" id="KW-0732">Signal</keyword>
<dbReference type="InterPro" id="IPR000834">
    <property type="entry name" value="Peptidase_M14"/>
</dbReference>
<dbReference type="PROSITE" id="PS52035">
    <property type="entry name" value="PEPTIDASE_M14"/>
    <property type="match status" value="1"/>
</dbReference>
<keyword evidence="9" id="KW-0482">Metalloprotease</keyword>
<dbReference type="Proteomes" id="UP000292052">
    <property type="component" value="Unassembled WGS sequence"/>
</dbReference>
<protein>
    <recommendedName>
        <fullName evidence="11">Zinc carboxypeptidase A 1</fullName>
    </recommendedName>
</protein>
<dbReference type="CDD" id="cd03860">
    <property type="entry name" value="M14_CP_A-B_like"/>
    <property type="match status" value="1"/>
</dbReference>
<evidence type="ECO:0000256" key="6">
    <source>
        <dbReference type="ARBA" id="ARBA00022729"/>
    </source>
</evidence>
<keyword evidence="10" id="KW-1015">Disulfide bond</keyword>
<dbReference type="Gene3D" id="3.40.630.10">
    <property type="entry name" value="Zn peptidases"/>
    <property type="match status" value="1"/>
</dbReference>
<dbReference type="SUPFAM" id="SSF53187">
    <property type="entry name" value="Zn-dependent exopeptidases"/>
    <property type="match status" value="1"/>
</dbReference>
<dbReference type="FunFam" id="3.40.630.10:FF:000001">
    <property type="entry name" value="Carboxypeptidase B"/>
    <property type="match status" value="1"/>
</dbReference>
<evidence type="ECO:0000256" key="7">
    <source>
        <dbReference type="ARBA" id="ARBA00022801"/>
    </source>
</evidence>
<dbReference type="FunFam" id="3.30.70.340:FF:000002">
    <property type="entry name" value="Carboxypeptidase A"/>
    <property type="match status" value="1"/>
</dbReference>
<comment type="similarity">
    <text evidence="2 12">Belongs to the peptidase M14 family.</text>
</comment>
<dbReference type="PANTHER" id="PTHR11705:SF140">
    <property type="entry name" value="FI02848P-RELATED"/>
    <property type="match status" value="1"/>
</dbReference>
<dbReference type="InterPro" id="IPR036990">
    <property type="entry name" value="M14A-like_propep"/>
</dbReference>
<dbReference type="SUPFAM" id="SSF54897">
    <property type="entry name" value="Protease propeptides/inhibitors"/>
    <property type="match status" value="1"/>
</dbReference>
<reference evidence="14 15" key="1">
    <citation type="submission" date="2017-03" db="EMBL/GenBank/DDBJ databases">
        <title>Genome of the blue death feigning beetle - Asbolus verrucosus.</title>
        <authorList>
            <person name="Rider S.D."/>
        </authorList>
    </citation>
    <scope>NUCLEOTIDE SEQUENCE [LARGE SCALE GENOMIC DNA]</scope>
    <source>
        <strain evidence="14">Butters</strain>
        <tissue evidence="14">Head and leg muscle</tissue>
    </source>
</reference>
<proteinExistence type="inferred from homology"/>
<evidence type="ECO:0000313" key="14">
    <source>
        <dbReference type="EMBL" id="RZC35010.1"/>
    </source>
</evidence>
<dbReference type="OrthoDB" id="3626597at2759"/>
<evidence type="ECO:0000256" key="2">
    <source>
        <dbReference type="ARBA" id="ARBA00005988"/>
    </source>
</evidence>
<dbReference type="PANTHER" id="PTHR11705">
    <property type="entry name" value="PROTEASE FAMILY M14 CARBOXYPEPTIDASE A,B"/>
    <property type="match status" value="1"/>
</dbReference>
<evidence type="ECO:0000256" key="12">
    <source>
        <dbReference type="PROSITE-ProRule" id="PRU01379"/>
    </source>
</evidence>
<organism evidence="14 15">
    <name type="scientific">Asbolus verrucosus</name>
    <name type="common">Desert ironclad beetle</name>
    <dbReference type="NCBI Taxonomy" id="1661398"/>
    <lineage>
        <taxon>Eukaryota</taxon>
        <taxon>Metazoa</taxon>
        <taxon>Ecdysozoa</taxon>
        <taxon>Arthropoda</taxon>
        <taxon>Hexapoda</taxon>
        <taxon>Insecta</taxon>
        <taxon>Pterygota</taxon>
        <taxon>Neoptera</taxon>
        <taxon>Endopterygota</taxon>
        <taxon>Coleoptera</taxon>
        <taxon>Polyphaga</taxon>
        <taxon>Cucujiformia</taxon>
        <taxon>Tenebrionidae</taxon>
        <taxon>Pimeliinae</taxon>
        <taxon>Asbolus</taxon>
    </lineage>
</organism>
<dbReference type="Pfam" id="PF00246">
    <property type="entry name" value="Peptidase_M14"/>
    <property type="match status" value="1"/>
</dbReference>
<name>A0A482VQQ7_ASBVE</name>
<accession>A0A482VQQ7</accession>
<gene>
    <name evidence="14" type="ORF">BDFB_004656</name>
</gene>
<evidence type="ECO:0000256" key="4">
    <source>
        <dbReference type="ARBA" id="ARBA00022670"/>
    </source>
</evidence>
<comment type="cofactor">
    <cofactor evidence="1">
        <name>Zn(2+)</name>
        <dbReference type="ChEBI" id="CHEBI:29105"/>
    </cofactor>
</comment>
<dbReference type="Pfam" id="PF02244">
    <property type="entry name" value="Propep_M14"/>
    <property type="match status" value="1"/>
</dbReference>
<evidence type="ECO:0000256" key="5">
    <source>
        <dbReference type="ARBA" id="ARBA00022723"/>
    </source>
</evidence>
<evidence type="ECO:0000256" key="8">
    <source>
        <dbReference type="ARBA" id="ARBA00022833"/>
    </source>
</evidence>
<evidence type="ECO:0000256" key="1">
    <source>
        <dbReference type="ARBA" id="ARBA00001947"/>
    </source>
</evidence>
<dbReference type="EMBL" id="QDEB01074875">
    <property type="protein sequence ID" value="RZC35010.1"/>
    <property type="molecule type" value="Genomic_DNA"/>
</dbReference>
<evidence type="ECO:0000259" key="13">
    <source>
        <dbReference type="PROSITE" id="PS52035"/>
    </source>
</evidence>
<feature type="active site" description="Proton donor/acceptor" evidence="12">
    <location>
        <position position="370"/>
    </location>
</feature>
<feature type="domain" description="Peptidase M14" evidence="13">
    <location>
        <begin position="114"/>
        <end position="404"/>
    </location>
</feature>
<dbReference type="AlphaFoldDB" id="A0A482VQQ7"/>
<keyword evidence="5" id="KW-0479">Metal-binding</keyword>
<dbReference type="GO" id="GO:0004181">
    <property type="term" value="F:metallocarboxypeptidase activity"/>
    <property type="evidence" value="ECO:0007669"/>
    <property type="project" value="InterPro"/>
</dbReference>
<dbReference type="InterPro" id="IPR003146">
    <property type="entry name" value="M14A_act_pep"/>
</dbReference>
<dbReference type="InterPro" id="IPR057246">
    <property type="entry name" value="CARBOXYPEPT_ZN_1"/>
</dbReference>
<dbReference type="GO" id="GO:0006508">
    <property type="term" value="P:proteolysis"/>
    <property type="evidence" value="ECO:0007669"/>
    <property type="project" value="UniProtKB-KW"/>
</dbReference>
<evidence type="ECO:0000256" key="11">
    <source>
        <dbReference type="ARBA" id="ARBA00069039"/>
    </source>
</evidence>
<dbReference type="SMART" id="SM00631">
    <property type="entry name" value="Zn_pept"/>
    <property type="match status" value="1"/>
</dbReference>
<sequence>MKGNQSINLKTYLNYMFFSYTVYEVTAKNEATNEFLRHLQSNKEFDFWSKINKVGKPVSVMTSPKVQNEFEKYLSSHGIEYRVQIEDVQSTILSEKEYHRSRQALKHKKISFDQYLRHAEINAYLDQLAQDYPETVTVSPIGQSYENRSMNIIRISSSSGPSSKPVIFVEAGMHAREWISPALSLYIINQLVENPNNSRLLEDIDWIVLPSMNPDGYEYTWDVNRMWRKTRSPGVECDGVDGNRNFGFHWMEQGASDRECSDSYAGKEAFSEVEARNLRDILAATANISAFISLHSYGQYLFYPYSYDDVVPDNWQELRYLADLVKDVIFAINGTKYTTGSSTEVLYPAAGCSDDWAMGGAGIKIVYVFELPGGGEHGFDPPPSRILPVCAETWEGIKVIADYVAQNAKKIQ</sequence>